<reference evidence="1 2" key="1">
    <citation type="submission" date="2015-09" db="EMBL/GenBank/DDBJ databases">
        <title>Trachymyrmex cornetzi WGS genome.</title>
        <authorList>
            <person name="Nygaard S."/>
            <person name="Hu H."/>
            <person name="Boomsma J."/>
            <person name="Zhang G."/>
        </authorList>
    </citation>
    <scope>NUCLEOTIDE SEQUENCE [LARGE SCALE GENOMIC DNA]</scope>
    <source>
        <strain evidence="1">Tcor2-1</strain>
        <tissue evidence="1">Whole body</tissue>
    </source>
</reference>
<evidence type="ECO:0000313" key="1">
    <source>
        <dbReference type="EMBL" id="KYN17544.1"/>
    </source>
</evidence>
<name>A0A151J4I4_9HYME</name>
<organism evidence="1 2">
    <name type="scientific">Trachymyrmex cornetzi</name>
    <dbReference type="NCBI Taxonomy" id="471704"/>
    <lineage>
        <taxon>Eukaryota</taxon>
        <taxon>Metazoa</taxon>
        <taxon>Ecdysozoa</taxon>
        <taxon>Arthropoda</taxon>
        <taxon>Hexapoda</taxon>
        <taxon>Insecta</taxon>
        <taxon>Pterygota</taxon>
        <taxon>Neoptera</taxon>
        <taxon>Endopterygota</taxon>
        <taxon>Hymenoptera</taxon>
        <taxon>Apocrita</taxon>
        <taxon>Aculeata</taxon>
        <taxon>Formicoidea</taxon>
        <taxon>Formicidae</taxon>
        <taxon>Myrmicinae</taxon>
        <taxon>Trachymyrmex</taxon>
    </lineage>
</organism>
<dbReference type="AlphaFoldDB" id="A0A151J4I4"/>
<evidence type="ECO:0000313" key="2">
    <source>
        <dbReference type="Proteomes" id="UP000078492"/>
    </source>
</evidence>
<proteinExistence type="predicted"/>
<gene>
    <name evidence="1" type="ORF">ALC57_10166</name>
</gene>
<dbReference type="Proteomes" id="UP000078492">
    <property type="component" value="Unassembled WGS sequence"/>
</dbReference>
<keyword evidence="2" id="KW-1185">Reference proteome</keyword>
<dbReference type="EMBL" id="KQ980139">
    <property type="protein sequence ID" value="KYN17544.1"/>
    <property type="molecule type" value="Genomic_DNA"/>
</dbReference>
<sequence length="87" mass="9893">MAERKSDLGARSARLVPLVLQKDEEEVEAEAKPRGAAHTAVNTTSLKLPALTIFHSLKNFKQFIYMFFLYRDHIALQLGMFLTNKIT</sequence>
<protein>
    <submittedName>
        <fullName evidence="1">Uncharacterized protein</fullName>
    </submittedName>
</protein>
<accession>A0A151J4I4</accession>